<dbReference type="GO" id="GO:0016020">
    <property type="term" value="C:membrane"/>
    <property type="evidence" value="ECO:0007669"/>
    <property type="project" value="UniProtKB-SubCell"/>
</dbReference>
<evidence type="ECO:0000313" key="5">
    <source>
        <dbReference type="EMBL" id="KIJ59680.1"/>
    </source>
</evidence>
<feature type="transmembrane region" description="Helical" evidence="3">
    <location>
        <begin position="246"/>
        <end position="271"/>
    </location>
</feature>
<name>A0A0C9VPV3_9AGAM</name>
<evidence type="ECO:0000256" key="1">
    <source>
        <dbReference type="ARBA" id="ARBA00004141"/>
    </source>
</evidence>
<dbReference type="InterPro" id="IPR036259">
    <property type="entry name" value="MFS_trans_sf"/>
</dbReference>
<organism evidence="5 6">
    <name type="scientific">Hydnomerulius pinastri MD-312</name>
    <dbReference type="NCBI Taxonomy" id="994086"/>
    <lineage>
        <taxon>Eukaryota</taxon>
        <taxon>Fungi</taxon>
        <taxon>Dikarya</taxon>
        <taxon>Basidiomycota</taxon>
        <taxon>Agaricomycotina</taxon>
        <taxon>Agaricomycetes</taxon>
        <taxon>Agaricomycetidae</taxon>
        <taxon>Boletales</taxon>
        <taxon>Boletales incertae sedis</taxon>
        <taxon>Leucogyrophana</taxon>
    </lineage>
</organism>
<evidence type="ECO:0000313" key="6">
    <source>
        <dbReference type="Proteomes" id="UP000053820"/>
    </source>
</evidence>
<keyword evidence="6" id="KW-1185">Reference proteome</keyword>
<feature type="transmembrane region" description="Helical" evidence="3">
    <location>
        <begin position="173"/>
        <end position="193"/>
    </location>
</feature>
<dbReference type="InterPro" id="IPR011701">
    <property type="entry name" value="MFS"/>
</dbReference>
<feature type="transmembrane region" description="Helical" evidence="3">
    <location>
        <begin position="338"/>
        <end position="361"/>
    </location>
</feature>
<dbReference type="GO" id="GO:0022857">
    <property type="term" value="F:transmembrane transporter activity"/>
    <property type="evidence" value="ECO:0007669"/>
    <property type="project" value="InterPro"/>
</dbReference>
<dbReference type="EMBL" id="KN839882">
    <property type="protein sequence ID" value="KIJ59680.1"/>
    <property type="molecule type" value="Genomic_DNA"/>
</dbReference>
<feature type="transmembrane region" description="Helical" evidence="3">
    <location>
        <begin position="205"/>
        <end position="225"/>
    </location>
</feature>
<proteinExistence type="inferred from homology"/>
<feature type="domain" description="Major facilitator superfamily (MFS) profile" evidence="4">
    <location>
        <begin position="248"/>
        <end position="434"/>
    </location>
</feature>
<evidence type="ECO:0000259" key="4">
    <source>
        <dbReference type="PROSITE" id="PS50850"/>
    </source>
</evidence>
<reference evidence="5 6" key="1">
    <citation type="submission" date="2014-04" db="EMBL/GenBank/DDBJ databases">
        <title>Evolutionary Origins and Diversification of the Mycorrhizal Mutualists.</title>
        <authorList>
            <consortium name="DOE Joint Genome Institute"/>
            <consortium name="Mycorrhizal Genomics Consortium"/>
            <person name="Kohler A."/>
            <person name="Kuo A."/>
            <person name="Nagy L.G."/>
            <person name="Floudas D."/>
            <person name="Copeland A."/>
            <person name="Barry K.W."/>
            <person name="Cichocki N."/>
            <person name="Veneault-Fourrey C."/>
            <person name="LaButti K."/>
            <person name="Lindquist E.A."/>
            <person name="Lipzen A."/>
            <person name="Lundell T."/>
            <person name="Morin E."/>
            <person name="Murat C."/>
            <person name="Riley R."/>
            <person name="Ohm R."/>
            <person name="Sun H."/>
            <person name="Tunlid A."/>
            <person name="Henrissat B."/>
            <person name="Grigoriev I.V."/>
            <person name="Hibbett D.S."/>
            <person name="Martin F."/>
        </authorList>
    </citation>
    <scope>NUCLEOTIDE SEQUENCE [LARGE SCALE GENOMIC DNA]</scope>
    <source>
        <strain evidence="5 6">MD-312</strain>
    </source>
</reference>
<feature type="transmembrane region" description="Helical" evidence="3">
    <location>
        <begin position="373"/>
        <end position="398"/>
    </location>
</feature>
<dbReference type="OrthoDB" id="6509908at2759"/>
<feature type="transmembrane region" description="Helical" evidence="3">
    <location>
        <begin position="283"/>
        <end position="302"/>
    </location>
</feature>
<protein>
    <recommendedName>
        <fullName evidence="4">Major facilitator superfamily (MFS) profile domain-containing protein</fullName>
    </recommendedName>
</protein>
<dbReference type="InterPro" id="IPR050327">
    <property type="entry name" value="Proton-linked_MCT"/>
</dbReference>
<dbReference type="HOGENOM" id="CLU_001265_1_1_1"/>
<sequence>MDCEPCTTVDARSEKDLTTRTLAPNEEPPTVLTDPLSGAPDGGLKAWTVVLGISLKIFSSFGYVNAWGVFQAYYQDHLLQDASPSDVAWIGSLQYALVFLPGLVTGRLVDLDYFKGPCFVASCTIVACAFITAQCEKYWQFLLIQGIMTGLSSGVIFGTSLGIVSHWFTKRRGFAMAVAALGSSIGGTVFPVAAQNLLPVIGFKWTMRVFGLVLAATLGVANLAVDRRLPPVKVTGGLFNWAAFRNPVYTTYCISGLFTFLGLYTALTYMSVSAESVGVSSDFSFYLVAIVNASSAIGRLSAGLLADRYGPTNTMIPFTVAAGVMTFIWPFASSKPELIVVAVTYGITCGAYVSLLSLPVIAMGELSDVGRRVGMFLTFSAIGALGGPPASGAIYGATQGFKAVGFYAGGIVLLSAMLQAVARYLHLGQVLGKF</sequence>
<dbReference type="AlphaFoldDB" id="A0A0C9VPV3"/>
<keyword evidence="3" id="KW-0472">Membrane</keyword>
<keyword evidence="3" id="KW-1133">Transmembrane helix</keyword>
<feature type="transmembrane region" description="Helical" evidence="3">
    <location>
        <begin position="113"/>
        <end position="132"/>
    </location>
</feature>
<feature type="transmembrane region" description="Helical" evidence="3">
    <location>
        <begin position="314"/>
        <end position="332"/>
    </location>
</feature>
<dbReference type="PANTHER" id="PTHR11360">
    <property type="entry name" value="MONOCARBOXYLATE TRANSPORTER"/>
    <property type="match status" value="1"/>
</dbReference>
<comment type="similarity">
    <text evidence="2">Belongs to the major facilitator superfamily. Monocarboxylate porter (TC 2.A.1.13) family.</text>
</comment>
<feature type="transmembrane region" description="Helical" evidence="3">
    <location>
        <begin position="87"/>
        <end position="106"/>
    </location>
</feature>
<evidence type="ECO:0000256" key="2">
    <source>
        <dbReference type="ARBA" id="ARBA00006727"/>
    </source>
</evidence>
<evidence type="ECO:0000256" key="3">
    <source>
        <dbReference type="SAM" id="Phobius"/>
    </source>
</evidence>
<dbReference type="InterPro" id="IPR020846">
    <property type="entry name" value="MFS_dom"/>
</dbReference>
<keyword evidence="3" id="KW-0812">Transmembrane</keyword>
<gene>
    <name evidence="5" type="ORF">HYDPIDRAFT_43826</name>
</gene>
<feature type="transmembrane region" description="Helical" evidence="3">
    <location>
        <begin position="404"/>
        <end position="425"/>
    </location>
</feature>
<dbReference type="Proteomes" id="UP000053820">
    <property type="component" value="Unassembled WGS sequence"/>
</dbReference>
<comment type="subcellular location">
    <subcellularLocation>
        <location evidence="1">Membrane</location>
        <topology evidence="1">Multi-pass membrane protein</topology>
    </subcellularLocation>
</comment>
<dbReference type="PROSITE" id="PS50850">
    <property type="entry name" value="MFS"/>
    <property type="match status" value="1"/>
</dbReference>
<dbReference type="Gene3D" id="1.20.1250.20">
    <property type="entry name" value="MFS general substrate transporter like domains"/>
    <property type="match status" value="2"/>
</dbReference>
<accession>A0A0C9VPV3</accession>
<dbReference type="Pfam" id="PF07690">
    <property type="entry name" value="MFS_1"/>
    <property type="match status" value="1"/>
</dbReference>
<feature type="transmembrane region" description="Helical" evidence="3">
    <location>
        <begin position="46"/>
        <end position="67"/>
    </location>
</feature>
<dbReference type="PANTHER" id="PTHR11360:SF234">
    <property type="entry name" value="MFS-TYPE TRANSPORTER DBAD-RELATED"/>
    <property type="match status" value="1"/>
</dbReference>
<dbReference type="SUPFAM" id="SSF103473">
    <property type="entry name" value="MFS general substrate transporter"/>
    <property type="match status" value="1"/>
</dbReference>
<feature type="transmembrane region" description="Helical" evidence="3">
    <location>
        <begin position="138"/>
        <end position="161"/>
    </location>
</feature>